<dbReference type="InterPro" id="IPR036638">
    <property type="entry name" value="HLH_DNA-bd_sf"/>
</dbReference>
<dbReference type="Gene3D" id="4.10.280.10">
    <property type="entry name" value="Helix-loop-helix DNA-binding domain"/>
    <property type="match status" value="1"/>
</dbReference>
<dbReference type="EMBL" id="CP136897">
    <property type="protein sequence ID" value="WOL16321.1"/>
    <property type="molecule type" value="Genomic_DNA"/>
</dbReference>
<dbReference type="InterPro" id="IPR051358">
    <property type="entry name" value="TF_AMS/ICE1/BHLH6-like"/>
</dbReference>
<evidence type="ECO:0000256" key="4">
    <source>
        <dbReference type="ARBA" id="ARBA00023163"/>
    </source>
</evidence>
<proteinExistence type="inferred from homology"/>
<evidence type="ECO:0000256" key="2">
    <source>
        <dbReference type="ARBA" id="ARBA00005510"/>
    </source>
</evidence>
<dbReference type="PANTHER" id="PTHR31945">
    <property type="entry name" value="TRANSCRIPTION FACTOR SCREAM2-RELATED"/>
    <property type="match status" value="1"/>
</dbReference>
<organism evidence="7 8">
    <name type="scientific">Canna indica</name>
    <name type="common">Indian-shot</name>
    <dbReference type="NCBI Taxonomy" id="4628"/>
    <lineage>
        <taxon>Eukaryota</taxon>
        <taxon>Viridiplantae</taxon>
        <taxon>Streptophyta</taxon>
        <taxon>Embryophyta</taxon>
        <taxon>Tracheophyta</taxon>
        <taxon>Spermatophyta</taxon>
        <taxon>Magnoliopsida</taxon>
        <taxon>Liliopsida</taxon>
        <taxon>Zingiberales</taxon>
        <taxon>Cannaceae</taxon>
        <taxon>Canna</taxon>
    </lineage>
</organism>
<accession>A0AAQ3QP56</accession>
<name>A0AAQ3QP56_9LILI</name>
<reference evidence="7 8" key="1">
    <citation type="submission" date="2023-10" db="EMBL/GenBank/DDBJ databases">
        <title>Chromosome-scale genome assembly provides insights into flower coloration mechanisms of Canna indica.</title>
        <authorList>
            <person name="Li C."/>
        </authorList>
    </citation>
    <scope>NUCLEOTIDE SEQUENCE [LARGE SCALE GENOMIC DNA]</scope>
    <source>
        <tissue evidence="7">Flower</tissue>
    </source>
</reference>
<dbReference type="AlphaFoldDB" id="A0AAQ3QP56"/>
<evidence type="ECO:0000313" key="7">
    <source>
        <dbReference type="EMBL" id="WOL16321.1"/>
    </source>
</evidence>
<keyword evidence="8" id="KW-1185">Reference proteome</keyword>
<evidence type="ECO:0000259" key="6">
    <source>
        <dbReference type="Pfam" id="PF22754"/>
    </source>
</evidence>
<dbReference type="SUPFAM" id="SSF47459">
    <property type="entry name" value="HLH, helix-loop-helix DNA-binding domain"/>
    <property type="match status" value="1"/>
</dbReference>
<keyword evidence="4" id="KW-0804">Transcription</keyword>
<comment type="similarity">
    <text evidence="2">Belongs to the bHLH protein family.</text>
</comment>
<evidence type="ECO:0000313" key="8">
    <source>
        <dbReference type="Proteomes" id="UP001327560"/>
    </source>
</evidence>
<dbReference type="PANTHER" id="PTHR31945:SF5">
    <property type="entry name" value="TRANSCRIPTION FACTOR SCREAM-LIKE PROTEIN"/>
    <property type="match status" value="1"/>
</dbReference>
<keyword evidence="5" id="KW-0539">Nucleus</keyword>
<evidence type="ECO:0000256" key="5">
    <source>
        <dbReference type="ARBA" id="ARBA00023242"/>
    </source>
</evidence>
<dbReference type="GO" id="GO:0003700">
    <property type="term" value="F:DNA-binding transcription factor activity"/>
    <property type="evidence" value="ECO:0007669"/>
    <property type="project" value="TreeGrafter"/>
</dbReference>
<dbReference type="GO" id="GO:0046983">
    <property type="term" value="F:protein dimerization activity"/>
    <property type="evidence" value="ECO:0007669"/>
    <property type="project" value="InterPro"/>
</dbReference>
<dbReference type="Proteomes" id="UP001327560">
    <property type="component" value="Chromosome 8"/>
</dbReference>
<dbReference type="InterPro" id="IPR054502">
    <property type="entry name" value="bHLH-TF_ACT-like_plant"/>
</dbReference>
<evidence type="ECO:0000256" key="3">
    <source>
        <dbReference type="ARBA" id="ARBA00023015"/>
    </source>
</evidence>
<keyword evidence="3" id="KW-0805">Transcription regulation</keyword>
<dbReference type="Pfam" id="PF22754">
    <property type="entry name" value="bHLH-TF_ACT-like_plant"/>
    <property type="match status" value="1"/>
</dbReference>
<sequence length="155" mass="17196">MVSREHRRTAMHEKLQALRSLTNSHALRKSSIILDASKYIRELKEKVGRLNHEIIATAQNSPSVDKNLSIPEVSIETLEKGFVINVFSEKSCPGLLASVLEVFEGLGLNVVEAKASCIDAFRLVAVGRHAESTDEQVVKEAVRHAIKSFFRGSEE</sequence>
<comment type="subcellular location">
    <subcellularLocation>
        <location evidence="1">Nucleus</location>
    </subcellularLocation>
</comment>
<evidence type="ECO:0000256" key="1">
    <source>
        <dbReference type="ARBA" id="ARBA00004123"/>
    </source>
</evidence>
<gene>
    <name evidence="7" type="ORF">Cni_G25108</name>
</gene>
<feature type="domain" description="Plant bHLH transcription factor ACT-like" evidence="6">
    <location>
        <begin position="72"/>
        <end position="147"/>
    </location>
</feature>
<protein>
    <recommendedName>
        <fullName evidence="6">Plant bHLH transcription factor ACT-like domain-containing protein</fullName>
    </recommendedName>
</protein>
<dbReference type="GO" id="GO:0043565">
    <property type="term" value="F:sequence-specific DNA binding"/>
    <property type="evidence" value="ECO:0007669"/>
    <property type="project" value="TreeGrafter"/>
</dbReference>
<dbReference type="GO" id="GO:0005634">
    <property type="term" value="C:nucleus"/>
    <property type="evidence" value="ECO:0007669"/>
    <property type="project" value="UniProtKB-SubCell"/>
</dbReference>